<reference evidence="2 3" key="1">
    <citation type="journal article" date="2018" name="Cell">
        <title>The Chara Genome: Secondary Complexity and Implications for Plant Terrestrialization.</title>
        <authorList>
            <person name="Nishiyama T."/>
            <person name="Sakayama H."/>
            <person name="Vries J.D."/>
            <person name="Buschmann H."/>
            <person name="Saint-Marcoux D."/>
            <person name="Ullrich K.K."/>
            <person name="Haas F.B."/>
            <person name="Vanderstraeten L."/>
            <person name="Becker D."/>
            <person name="Lang D."/>
            <person name="Vosolsobe S."/>
            <person name="Rombauts S."/>
            <person name="Wilhelmsson P.K.I."/>
            <person name="Janitza P."/>
            <person name="Kern R."/>
            <person name="Heyl A."/>
            <person name="Rumpler F."/>
            <person name="Villalobos L.I.A.C."/>
            <person name="Clay J.M."/>
            <person name="Skokan R."/>
            <person name="Toyoda A."/>
            <person name="Suzuki Y."/>
            <person name="Kagoshima H."/>
            <person name="Schijlen E."/>
            <person name="Tajeshwar N."/>
            <person name="Catarino B."/>
            <person name="Hetherington A.J."/>
            <person name="Saltykova A."/>
            <person name="Bonnot C."/>
            <person name="Breuninger H."/>
            <person name="Symeonidi A."/>
            <person name="Radhakrishnan G.V."/>
            <person name="Van Nieuwerburgh F."/>
            <person name="Deforce D."/>
            <person name="Chang C."/>
            <person name="Karol K.G."/>
            <person name="Hedrich R."/>
            <person name="Ulvskov P."/>
            <person name="Glockner G."/>
            <person name="Delwiche C.F."/>
            <person name="Petrasek J."/>
            <person name="Van de Peer Y."/>
            <person name="Friml J."/>
            <person name="Beilby M."/>
            <person name="Dolan L."/>
            <person name="Kohara Y."/>
            <person name="Sugano S."/>
            <person name="Fujiyama A."/>
            <person name="Delaux P.-M."/>
            <person name="Quint M."/>
            <person name="TheiBen G."/>
            <person name="Hagemann M."/>
            <person name="Harholt J."/>
            <person name="Dunand C."/>
            <person name="Zachgo S."/>
            <person name="Langdale J."/>
            <person name="Maumus F."/>
            <person name="Straeten D.V.D."/>
            <person name="Gould S.B."/>
            <person name="Rensing S.A."/>
        </authorList>
    </citation>
    <scope>NUCLEOTIDE SEQUENCE [LARGE SCALE GENOMIC DNA]</scope>
    <source>
        <strain evidence="2 3">S276</strain>
    </source>
</reference>
<accession>A0A388KM95</accession>
<dbReference type="PANTHER" id="PTHR21301">
    <property type="entry name" value="REVERSE TRANSCRIPTASE"/>
    <property type="match status" value="1"/>
</dbReference>
<evidence type="ECO:0000313" key="2">
    <source>
        <dbReference type="EMBL" id="GBG71171.1"/>
    </source>
</evidence>
<evidence type="ECO:0000313" key="3">
    <source>
        <dbReference type="Proteomes" id="UP000265515"/>
    </source>
</evidence>
<gene>
    <name evidence="2" type="ORF">CBR_g8473</name>
</gene>
<dbReference type="EMBL" id="BFEA01000142">
    <property type="protein sequence ID" value="GBG71171.1"/>
    <property type="molecule type" value="Genomic_DNA"/>
</dbReference>
<dbReference type="PANTHER" id="PTHR21301:SF10">
    <property type="entry name" value="REVERSE TRANSCRIPTASE DOMAIN-CONTAINING PROTEIN"/>
    <property type="match status" value="1"/>
</dbReference>
<dbReference type="Gramene" id="GBG71171">
    <property type="protein sequence ID" value="GBG71171"/>
    <property type="gene ID" value="CBR_g8473"/>
</dbReference>
<protein>
    <recommendedName>
        <fullName evidence="4">Reverse transcriptase domain-containing protein</fullName>
    </recommendedName>
</protein>
<dbReference type="Proteomes" id="UP000265515">
    <property type="component" value="Unassembled WGS sequence"/>
</dbReference>
<keyword evidence="3" id="KW-1185">Reference proteome</keyword>
<evidence type="ECO:0008006" key="4">
    <source>
        <dbReference type="Google" id="ProtNLM"/>
    </source>
</evidence>
<feature type="compositionally biased region" description="Polar residues" evidence="1">
    <location>
        <begin position="89"/>
        <end position="101"/>
    </location>
</feature>
<comment type="caution">
    <text evidence="2">The sequence shown here is derived from an EMBL/GenBank/DDBJ whole genome shotgun (WGS) entry which is preliminary data.</text>
</comment>
<name>A0A388KM95_CHABU</name>
<proteinExistence type="predicted"/>
<dbReference type="SUPFAM" id="SSF109604">
    <property type="entry name" value="HD-domain/PDEase-like"/>
    <property type="match status" value="1"/>
</dbReference>
<evidence type="ECO:0000256" key="1">
    <source>
        <dbReference type="SAM" id="MobiDB-lite"/>
    </source>
</evidence>
<sequence length="695" mass="77839">MVCGFIDFIARPMFTILTNWLPSTKETLLPVLEDNYKRWSSFQNTTKTSCQVTLSFLGQYYPWSSDTPEPMIEVLGYALIDPHPERTHQATSTADTSTSERSGPAPSEYYHERPVSQPLSRIPAYIDVIDLMEPSTHQRATLKETPGAGQDSRKNKFYEVMQETGVGGKREMASSAVSSSAVSHTEKFLSDLENKPASLSQSPLSLPSSTPGFPYPRVRGQVRCRLQELEGIPDLALNANNVPLARQQDQTSRLCSEIVDGFRQWANAKGQVISCTASEVVRCMQPIVLEERGYLDKGAVLDLKARLDGLVLTPLDRNPGVTLVICPALYYQGMFDLFIRNDGYVPIVGSESDGMAATRECLRKEGLLAFGKWDGKGHVGKAYALPKHKDLDRYRLICPTFSEPTARTGKAVAKGLNHLLFTLPQDLHFNLKALSSLTSRLEAVNRKCARQGSGVVLTARSYDIKDMFSQLPHDEILQAVDWVIKWHKEKGRQFVRVNTRGRGSTFGLTTGQDHWRLLEFDDVFNFIRIDLKHTYTSALNVLLQQRIGIPMGKSTSPPLACILCAHAEHKFLCSLGTNRQRVFGVRLVDDVSLIIASKTPTEQEVDGIWQRFEECYPSNLSLKRTDDGTGKWDFLGCEVKIDPTMKQVLSVQLTKNEKTLWTSEILEFKNGQSYRSWGSKSQKSAVIAGHLHRID</sequence>
<feature type="region of interest" description="Disordered" evidence="1">
    <location>
        <begin position="86"/>
        <end position="115"/>
    </location>
</feature>
<organism evidence="2 3">
    <name type="scientific">Chara braunii</name>
    <name type="common">Braun's stonewort</name>
    <dbReference type="NCBI Taxonomy" id="69332"/>
    <lineage>
        <taxon>Eukaryota</taxon>
        <taxon>Viridiplantae</taxon>
        <taxon>Streptophyta</taxon>
        <taxon>Charophyceae</taxon>
        <taxon>Charales</taxon>
        <taxon>Characeae</taxon>
        <taxon>Chara</taxon>
    </lineage>
</organism>
<dbReference type="AlphaFoldDB" id="A0A388KM95"/>